<sequence length="103" mass="12494">MRYFLLGILLLIIFSVVLYLMLSKLYDYFSFRTEAGEIKRRRVQQQNELILEKERLVHKKAQLERANDIRSQHFQQLSEINQLEKELEEINELIHSIETEERS</sequence>
<reference evidence="3 4" key="1">
    <citation type="submission" date="2019-01" db="EMBL/GenBank/DDBJ databases">
        <title>Draft genome sequences of the type strains of six Macrococcus species.</title>
        <authorList>
            <person name="Mazhar S."/>
            <person name="Altermann E."/>
            <person name="Hill C."/>
            <person name="Mcauliffe O."/>
        </authorList>
    </citation>
    <scope>NUCLEOTIDE SEQUENCE [LARGE SCALE GENOMIC DNA]</scope>
    <source>
        <strain evidence="3 4">CCM4815</strain>
    </source>
</reference>
<evidence type="ECO:0000313" key="3">
    <source>
        <dbReference type="EMBL" id="TDM13078.1"/>
    </source>
</evidence>
<evidence type="ECO:0000313" key="4">
    <source>
        <dbReference type="Proteomes" id="UP000294802"/>
    </source>
</evidence>
<gene>
    <name evidence="3" type="ORF">ERX29_00300</name>
</gene>
<organism evidence="3 4">
    <name type="scientific">Macrococcus lamae</name>
    <dbReference type="NCBI Taxonomy" id="198484"/>
    <lineage>
        <taxon>Bacteria</taxon>
        <taxon>Bacillati</taxon>
        <taxon>Bacillota</taxon>
        <taxon>Bacilli</taxon>
        <taxon>Bacillales</taxon>
        <taxon>Staphylococcaceae</taxon>
        <taxon>Macrococcus</taxon>
    </lineage>
</organism>
<keyword evidence="2" id="KW-1133">Transmembrane helix</keyword>
<dbReference type="Proteomes" id="UP000294802">
    <property type="component" value="Unassembled WGS sequence"/>
</dbReference>
<name>A0A4R6BXT5_9STAP</name>
<dbReference type="AlphaFoldDB" id="A0A4R6BXT5"/>
<protein>
    <submittedName>
        <fullName evidence="3">Uncharacterized protein</fullName>
    </submittedName>
</protein>
<dbReference type="RefSeq" id="WP_133442682.1">
    <property type="nucleotide sequence ID" value="NZ_SCWB01000001.1"/>
</dbReference>
<evidence type="ECO:0000256" key="2">
    <source>
        <dbReference type="SAM" id="Phobius"/>
    </source>
</evidence>
<feature type="coiled-coil region" evidence="1">
    <location>
        <begin position="46"/>
        <end position="103"/>
    </location>
</feature>
<keyword evidence="1" id="KW-0175">Coiled coil</keyword>
<keyword evidence="2" id="KW-0472">Membrane</keyword>
<dbReference type="EMBL" id="SCWB01000001">
    <property type="protein sequence ID" value="TDM13078.1"/>
    <property type="molecule type" value="Genomic_DNA"/>
</dbReference>
<comment type="caution">
    <text evidence="3">The sequence shown here is derived from an EMBL/GenBank/DDBJ whole genome shotgun (WGS) entry which is preliminary data.</text>
</comment>
<proteinExistence type="predicted"/>
<accession>A0A4R6BXT5</accession>
<dbReference type="OrthoDB" id="2418309at2"/>
<feature type="transmembrane region" description="Helical" evidence="2">
    <location>
        <begin position="6"/>
        <end position="22"/>
    </location>
</feature>
<keyword evidence="2" id="KW-0812">Transmembrane</keyword>
<keyword evidence="4" id="KW-1185">Reference proteome</keyword>
<evidence type="ECO:0000256" key="1">
    <source>
        <dbReference type="SAM" id="Coils"/>
    </source>
</evidence>